<dbReference type="InterPro" id="IPR051535">
    <property type="entry name" value="Siderophore_ABC-ATPase"/>
</dbReference>
<dbReference type="Proteomes" id="UP001500390">
    <property type="component" value="Unassembled WGS sequence"/>
</dbReference>
<evidence type="ECO:0000259" key="8">
    <source>
        <dbReference type="SMART" id="SM00382"/>
    </source>
</evidence>
<evidence type="ECO:0000256" key="5">
    <source>
        <dbReference type="ARBA" id="ARBA00023004"/>
    </source>
</evidence>
<keyword evidence="6" id="KW-0406">Ion transport</keyword>
<dbReference type="SUPFAM" id="SSF52540">
    <property type="entry name" value="P-loop containing nucleoside triphosphate hydrolases"/>
    <property type="match status" value="1"/>
</dbReference>
<dbReference type="SMART" id="SM00382">
    <property type="entry name" value="AAA"/>
    <property type="match status" value="1"/>
</dbReference>
<accession>A0ABP8JR57</accession>
<comment type="caution">
    <text evidence="9">The sequence shown here is derived from an EMBL/GenBank/DDBJ whole genome shotgun (WGS) entry which is preliminary data.</text>
</comment>
<keyword evidence="5" id="KW-0408">Iron</keyword>
<evidence type="ECO:0000256" key="7">
    <source>
        <dbReference type="ARBA" id="ARBA00023136"/>
    </source>
</evidence>
<sequence length="220" mass="23764">MTIPAVAQVLAHGIDLAACTVLVGENGSGKSTLVEALAMAAGMNAEGGSTGATHRTHASESPLHEWVTVVRDPGAPRWGYFVRAETMHGLFTWLDTNPGPTDPAFHTLSHGESFVALLGTRRFRGEGLFVLDEPEAGLSFQAQLHLVAELAEMARRPRTQVVLATHSPVLAAIPGASVLELGEHGIRSTTWDELDVVTHHRSFLAEPRRYLRHVIDDLDD</sequence>
<evidence type="ECO:0000313" key="10">
    <source>
        <dbReference type="Proteomes" id="UP001500390"/>
    </source>
</evidence>
<organism evidence="9 10">
    <name type="scientific">Ornithinibacter aureus</name>
    <dbReference type="NCBI Taxonomy" id="622664"/>
    <lineage>
        <taxon>Bacteria</taxon>
        <taxon>Bacillati</taxon>
        <taxon>Actinomycetota</taxon>
        <taxon>Actinomycetes</taxon>
        <taxon>Micrococcales</taxon>
        <taxon>Intrasporangiaceae</taxon>
        <taxon>Ornithinibacter</taxon>
    </lineage>
</organism>
<dbReference type="EMBL" id="BAABFX010000025">
    <property type="protein sequence ID" value="GAA4394859.1"/>
    <property type="molecule type" value="Genomic_DNA"/>
</dbReference>
<dbReference type="Gene3D" id="3.40.50.300">
    <property type="entry name" value="P-loop containing nucleotide triphosphate hydrolases"/>
    <property type="match status" value="2"/>
</dbReference>
<dbReference type="PANTHER" id="PTHR42771">
    <property type="entry name" value="IRON(3+)-HYDROXAMATE IMPORT ATP-BINDING PROTEIN FHUC"/>
    <property type="match status" value="1"/>
</dbReference>
<keyword evidence="4" id="KW-0410">Iron transport</keyword>
<evidence type="ECO:0000256" key="1">
    <source>
        <dbReference type="ARBA" id="ARBA00004202"/>
    </source>
</evidence>
<protein>
    <submittedName>
        <fullName evidence="9">AAA family ATPase</fullName>
    </submittedName>
</protein>
<keyword evidence="2" id="KW-0813">Transport</keyword>
<dbReference type="InterPro" id="IPR003593">
    <property type="entry name" value="AAA+_ATPase"/>
</dbReference>
<keyword evidence="10" id="KW-1185">Reference proteome</keyword>
<name>A0ABP8JR57_9MICO</name>
<proteinExistence type="predicted"/>
<evidence type="ECO:0000256" key="4">
    <source>
        <dbReference type="ARBA" id="ARBA00022496"/>
    </source>
</evidence>
<evidence type="ECO:0000256" key="6">
    <source>
        <dbReference type="ARBA" id="ARBA00023065"/>
    </source>
</evidence>
<dbReference type="Pfam" id="PF13304">
    <property type="entry name" value="AAA_21"/>
    <property type="match status" value="2"/>
</dbReference>
<keyword evidence="7" id="KW-0472">Membrane</keyword>
<evidence type="ECO:0000256" key="2">
    <source>
        <dbReference type="ARBA" id="ARBA00022448"/>
    </source>
</evidence>
<reference evidence="10" key="1">
    <citation type="journal article" date="2019" name="Int. J. Syst. Evol. Microbiol.">
        <title>The Global Catalogue of Microorganisms (GCM) 10K type strain sequencing project: providing services to taxonomists for standard genome sequencing and annotation.</title>
        <authorList>
            <consortium name="The Broad Institute Genomics Platform"/>
            <consortium name="The Broad Institute Genome Sequencing Center for Infectious Disease"/>
            <person name="Wu L."/>
            <person name="Ma J."/>
        </authorList>
    </citation>
    <scope>NUCLEOTIDE SEQUENCE [LARGE SCALE GENOMIC DNA]</scope>
    <source>
        <strain evidence="10">JCM 17738</strain>
    </source>
</reference>
<evidence type="ECO:0000313" key="9">
    <source>
        <dbReference type="EMBL" id="GAA4394859.1"/>
    </source>
</evidence>
<feature type="domain" description="AAA+ ATPase" evidence="8">
    <location>
        <begin position="16"/>
        <end position="204"/>
    </location>
</feature>
<dbReference type="InterPro" id="IPR027417">
    <property type="entry name" value="P-loop_NTPase"/>
</dbReference>
<keyword evidence="3" id="KW-1003">Cell membrane</keyword>
<gene>
    <name evidence="9" type="ORF">GCM10023153_16370</name>
</gene>
<dbReference type="InterPro" id="IPR003959">
    <property type="entry name" value="ATPase_AAA_core"/>
</dbReference>
<evidence type="ECO:0000256" key="3">
    <source>
        <dbReference type="ARBA" id="ARBA00022475"/>
    </source>
</evidence>
<dbReference type="PANTHER" id="PTHR42771:SF2">
    <property type="entry name" value="IRON(3+)-HYDROXAMATE IMPORT ATP-BINDING PROTEIN FHUC"/>
    <property type="match status" value="1"/>
</dbReference>
<comment type="subcellular location">
    <subcellularLocation>
        <location evidence="1">Cell membrane</location>
        <topology evidence="1">Peripheral membrane protein</topology>
    </subcellularLocation>
</comment>